<evidence type="ECO:0000313" key="4">
    <source>
        <dbReference type="EMBL" id="PKY87597.1"/>
    </source>
</evidence>
<protein>
    <submittedName>
        <fullName evidence="4">Isochorismatase</fullName>
    </submittedName>
</protein>
<dbReference type="Pfam" id="PF00857">
    <property type="entry name" value="Isochorismatase"/>
    <property type="match status" value="1"/>
</dbReference>
<dbReference type="SUPFAM" id="SSF52499">
    <property type="entry name" value="Isochorismatase-like hydrolases"/>
    <property type="match status" value="1"/>
</dbReference>
<reference evidence="4 5" key="1">
    <citation type="submission" date="2017-12" db="EMBL/GenBank/DDBJ databases">
        <title>Phylogenetic diversity of female urinary microbiome.</title>
        <authorList>
            <person name="Thomas-White K."/>
            <person name="Wolfe A.J."/>
        </authorList>
    </citation>
    <scope>NUCLEOTIDE SEQUENCE [LARGE SCALE GENOMIC DNA]</scope>
    <source>
        <strain evidence="4 5">UMB0898</strain>
    </source>
</reference>
<dbReference type="EMBL" id="PKHE01000023">
    <property type="protein sequence ID" value="PKY87597.1"/>
    <property type="molecule type" value="Genomic_DNA"/>
</dbReference>
<dbReference type="CDD" id="cd00431">
    <property type="entry name" value="cysteine_hydrolases"/>
    <property type="match status" value="1"/>
</dbReference>
<dbReference type="RefSeq" id="WP_101954690.1">
    <property type="nucleotide sequence ID" value="NZ_PKHE01000023.1"/>
</dbReference>
<dbReference type="AlphaFoldDB" id="A0A2I1JW38"/>
<dbReference type="InterPro" id="IPR000868">
    <property type="entry name" value="Isochorismatase-like_dom"/>
</dbReference>
<accession>A0A2I1JW38</accession>
<evidence type="ECO:0000259" key="3">
    <source>
        <dbReference type="Pfam" id="PF00857"/>
    </source>
</evidence>
<gene>
    <name evidence="4" type="ORF">CYJ57_07055</name>
</gene>
<comment type="similarity">
    <text evidence="1">Belongs to the isochorismatase family.</text>
</comment>
<comment type="caution">
    <text evidence="4">The sequence shown here is derived from an EMBL/GenBank/DDBJ whole genome shotgun (WGS) entry which is preliminary data.</text>
</comment>
<sequence>MRGLIIVDYSNDFVSSEGALTAGEPAQALDTYIANLAEDFIKQGDFVAFINDLHVLDDTYHPESKAFPPHNIQGTWGRELYGEVGRVYQDNKEQPNVFWSDKRRYSAFAGTELDIRLRERNITEIWLVGVVTDICILHTSVDAYNLGYNVTIPEAGVTSFNQIGHKWALDHFEQTLQFNVIRL</sequence>
<dbReference type="InterPro" id="IPR036380">
    <property type="entry name" value="Isochorismatase-like_sf"/>
</dbReference>
<dbReference type="GO" id="GO:0016787">
    <property type="term" value="F:hydrolase activity"/>
    <property type="evidence" value="ECO:0007669"/>
    <property type="project" value="UniProtKB-KW"/>
</dbReference>
<evidence type="ECO:0000313" key="5">
    <source>
        <dbReference type="Proteomes" id="UP000234384"/>
    </source>
</evidence>
<organism evidence="4 5">
    <name type="scientific">Falseniella ignava</name>
    <dbReference type="NCBI Taxonomy" id="137730"/>
    <lineage>
        <taxon>Bacteria</taxon>
        <taxon>Bacillati</taxon>
        <taxon>Bacillota</taxon>
        <taxon>Bacilli</taxon>
        <taxon>Lactobacillales</taxon>
        <taxon>Aerococcaceae</taxon>
        <taxon>Falseniella</taxon>
    </lineage>
</organism>
<evidence type="ECO:0000256" key="2">
    <source>
        <dbReference type="ARBA" id="ARBA00022801"/>
    </source>
</evidence>
<dbReference type="Proteomes" id="UP000234384">
    <property type="component" value="Unassembled WGS sequence"/>
</dbReference>
<dbReference type="OrthoDB" id="9796485at2"/>
<dbReference type="InterPro" id="IPR050272">
    <property type="entry name" value="Isochorismatase-like_hydrls"/>
</dbReference>
<dbReference type="PANTHER" id="PTHR43540:SF10">
    <property type="entry name" value="ISOCHORISMATASE"/>
    <property type="match status" value="1"/>
</dbReference>
<name>A0A2I1JW38_9LACT</name>
<keyword evidence="2" id="KW-0378">Hydrolase</keyword>
<feature type="domain" description="Isochorismatase-like" evidence="3">
    <location>
        <begin position="4"/>
        <end position="174"/>
    </location>
</feature>
<dbReference type="PANTHER" id="PTHR43540">
    <property type="entry name" value="PEROXYUREIDOACRYLATE/UREIDOACRYLATE AMIDOHYDROLASE-RELATED"/>
    <property type="match status" value="1"/>
</dbReference>
<evidence type="ECO:0000256" key="1">
    <source>
        <dbReference type="ARBA" id="ARBA00006336"/>
    </source>
</evidence>
<proteinExistence type="inferred from homology"/>
<dbReference type="Gene3D" id="3.40.50.850">
    <property type="entry name" value="Isochorismatase-like"/>
    <property type="match status" value="1"/>
</dbReference>